<dbReference type="Proteomes" id="UP001153069">
    <property type="component" value="Unassembled WGS sequence"/>
</dbReference>
<sequence>MMMMMKTTQVHFLLLLLLVVVGISLAKTSQDTVYDDYAREDSTPHPPLHTTALSQDDAETRNFVSATLGSNMVLQRDRPAVIWGFVDTSTTTATSTPIQVKTILQKGDYDPDPPLTTTVDPATGIWRQVLPPQNASMIPYTIHITSSAKHAVRLTNVLFGDVYLCGGQSNMQFTLDGTTNGTAEAKAGNDYPHIRLFTVGQGTNSPNMELDDLQTVLQPWTVANQFSLYSQGDKYFAFGFFSSTCWFFGQQVADGLDNQVPIGLISNNWGGTKIELWQPGGYLYNAMIHPYMVGPMAVTGFTWYQGEANTKNQTTANDYAQAFPRMITQWRTGFQAPHAYFGFVQLSTWCPTVEPEGVAMMRQAQMAVLEVLPSIGYSTNADHGAGCNIHPPPKQFCGKRVAYSALAIQYGYDDYHWKSPSYSKATLTKSPTTNNDIMVTIDLVDVTSKGLYMMMDEPYNSLNGTFDCAKQLPGTCAWASVKLSTQTEWVNATLSIQFPNQVVFTVTKQQQLVEHDDDATIEATSYGWGSVPMLTLYDAGTDLPVLPWKEPVGVQQQTGDSASTLRTAR</sequence>
<dbReference type="OrthoDB" id="193339at2759"/>
<gene>
    <name evidence="4" type="ORF">SEMRO_1130_G244550.1</name>
</gene>
<name>A0A9N8ELJ8_9STRA</name>
<evidence type="ECO:0000256" key="1">
    <source>
        <dbReference type="ARBA" id="ARBA00022801"/>
    </source>
</evidence>
<protein>
    <submittedName>
        <fullName evidence="4">Sialate O-acetylesterase</fullName>
    </submittedName>
</protein>
<evidence type="ECO:0000259" key="3">
    <source>
        <dbReference type="Pfam" id="PF03629"/>
    </source>
</evidence>
<organism evidence="4 5">
    <name type="scientific">Seminavis robusta</name>
    <dbReference type="NCBI Taxonomy" id="568900"/>
    <lineage>
        <taxon>Eukaryota</taxon>
        <taxon>Sar</taxon>
        <taxon>Stramenopiles</taxon>
        <taxon>Ochrophyta</taxon>
        <taxon>Bacillariophyta</taxon>
        <taxon>Bacillariophyceae</taxon>
        <taxon>Bacillariophycidae</taxon>
        <taxon>Naviculales</taxon>
        <taxon>Naviculaceae</taxon>
        <taxon>Seminavis</taxon>
    </lineage>
</organism>
<dbReference type="GO" id="GO:0005975">
    <property type="term" value="P:carbohydrate metabolic process"/>
    <property type="evidence" value="ECO:0007669"/>
    <property type="project" value="TreeGrafter"/>
</dbReference>
<dbReference type="EMBL" id="CAICTM010001128">
    <property type="protein sequence ID" value="CAB9520745.1"/>
    <property type="molecule type" value="Genomic_DNA"/>
</dbReference>
<dbReference type="InterPro" id="IPR005181">
    <property type="entry name" value="SASA"/>
</dbReference>
<feature type="signal peptide" evidence="2">
    <location>
        <begin position="1"/>
        <end position="26"/>
    </location>
</feature>
<dbReference type="PANTHER" id="PTHR22901">
    <property type="entry name" value="SIALATE O-ACETYLESTERASE"/>
    <property type="match status" value="1"/>
</dbReference>
<dbReference type="AlphaFoldDB" id="A0A9N8ELJ8"/>
<dbReference type="SUPFAM" id="SSF52266">
    <property type="entry name" value="SGNH hydrolase"/>
    <property type="match status" value="1"/>
</dbReference>
<comment type="caution">
    <text evidence="4">The sequence shown here is derived from an EMBL/GenBank/DDBJ whole genome shotgun (WGS) entry which is preliminary data.</text>
</comment>
<dbReference type="GO" id="GO:0001681">
    <property type="term" value="F:sialate O-acetylesterase activity"/>
    <property type="evidence" value="ECO:0007669"/>
    <property type="project" value="InterPro"/>
</dbReference>
<feature type="chain" id="PRO_5040346934" evidence="2">
    <location>
        <begin position="27"/>
        <end position="569"/>
    </location>
</feature>
<evidence type="ECO:0000313" key="5">
    <source>
        <dbReference type="Proteomes" id="UP001153069"/>
    </source>
</evidence>
<dbReference type="InterPro" id="IPR036514">
    <property type="entry name" value="SGNH_hydro_sf"/>
</dbReference>
<evidence type="ECO:0000256" key="2">
    <source>
        <dbReference type="SAM" id="SignalP"/>
    </source>
</evidence>
<keyword evidence="2" id="KW-0732">Signal</keyword>
<keyword evidence="5" id="KW-1185">Reference proteome</keyword>
<evidence type="ECO:0000313" key="4">
    <source>
        <dbReference type="EMBL" id="CAB9520745.1"/>
    </source>
</evidence>
<dbReference type="Gene3D" id="3.40.50.1110">
    <property type="entry name" value="SGNH hydrolase"/>
    <property type="match status" value="1"/>
</dbReference>
<reference evidence="4" key="1">
    <citation type="submission" date="2020-06" db="EMBL/GenBank/DDBJ databases">
        <authorList>
            <consortium name="Plant Systems Biology data submission"/>
        </authorList>
    </citation>
    <scope>NUCLEOTIDE SEQUENCE</scope>
    <source>
        <strain evidence="4">D6</strain>
    </source>
</reference>
<proteinExistence type="predicted"/>
<dbReference type="Pfam" id="PF03629">
    <property type="entry name" value="SASA"/>
    <property type="match status" value="1"/>
</dbReference>
<dbReference type="InterPro" id="IPR039329">
    <property type="entry name" value="SIAE"/>
</dbReference>
<keyword evidence="1" id="KW-0378">Hydrolase</keyword>
<dbReference type="PANTHER" id="PTHR22901:SF0">
    <property type="entry name" value="SIALATE O-ACETYLESTERASE"/>
    <property type="match status" value="1"/>
</dbReference>
<feature type="domain" description="Sialate O-acetylesterase" evidence="3">
    <location>
        <begin position="161"/>
        <end position="371"/>
    </location>
</feature>
<accession>A0A9N8ELJ8</accession>